<dbReference type="Gene3D" id="1.10.940.10">
    <property type="entry name" value="NusB-like"/>
    <property type="match status" value="1"/>
</dbReference>
<keyword evidence="7 14" id="KW-0489">Methyltransferase</keyword>
<dbReference type="FunFam" id="3.40.50.150:FF:000022">
    <property type="entry name" value="Ribosomal RNA small subunit methyltransferase B"/>
    <property type="match status" value="1"/>
</dbReference>
<dbReference type="PROSITE" id="PS01153">
    <property type="entry name" value="NOL1_NOP2_SUN"/>
    <property type="match status" value="1"/>
</dbReference>
<dbReference type="InterPro" id="IPR023267">
    <property type="entry name" value="RCMT"/>
</dbReference>
<dbReference type="NCBIfam" id="NF008149">
    <property type="entry name" value="PRK10901.1"/>
    <property type="match status" value="1"/>
</dbReference>
<dbReference type="Gene3D" id="3.30.70.1170">
    <property type="entry name" value="Sun protein, domain 3"/>
    <property type="match status" value="1"/>
</dbReference>
<proteinExistence type="inferred from homology"/>
<dbReference type="InterPro" id="IPR006027">
    <property type="entry name" value="NusB_RsmB_TIM44"/>
</dbReference>
<evidence type="ECO:0000256" key="9">
    <source>
        <dbReference type="ARBA" id="ARBA00022691"/>
    </source>
</evidence>
<dbReference type="PRINTS" id="PR02008">
    <property type="entry name" value="RCMTFAMILY"/>
</dbReference>
<feature type="binding site" evidence="14">
    <location>
        <position position="354"/>
    </location>
    <ligand>
        <name>S-adenosyl-L-methionine</name>
        <dbReference type="ChEBI" id="CHEBI:59789"/>
    </ligand>
</feature>
<dbReference type="CDD" id="cd02440">
    <property type="entry name" value="AdoMet_MTases"/>
    <property type="match status" value="1"/>
</dbReference>
<comment type="subcellular location">
    <subcellularLocation>
        <location evidence="2">Cytoplasm</location>
    </subcellularLocation>
</comment>
<evidence type="ECO:0000256" key="1">
    <source>
        <dbReference type="ARBA" id="ARBA00002724"/>
    </source>
</evidence>
<dbReference type="Pfam" id="PF22458">
    <property type="entry name" value="RsmF-B_ferredox"/>
    <property type="match status" value="1"/>
</dbReference>
<evidence type="ECO:0000256" key="8">
    <source>
        <dbReference type="ARBA" id="ARBA00022679"/>
    </source>
</evidence>
<dbReference type="InterPro" id="IPR004573">
    <property type="entry name" value="rRNA_ssu_MeTfrase_B"/>
</dbReference>
<comment type="caution">
    <text evidence="16">The sequence shown here is derived from an EMBL/GenBank/DDBJ whole genome shotgun (WGS) entry which is preliminary data.</text>
</comment>
<keyword evidence="5" id="KW-0963">Cytoplasm</keyword>
<evidence type="ECO:0000256" key="12">
    <source>
        <dbReference type="ARBA" id="ARBA00031088"/>
    </source>
</evidence>
<feature type="active site" description="Nucleophile" evidence="14">
    <location>
        <position position="407"/>
    </location>
</feature>
<feature type="binding site" evidence="14">
    <location>
        <position position="335"/>
    </location>
    <ligand>
        <name>S-adenosyl-L-methionine</name>
        <dbReference type="ChEBI" id="CHEBI:59789"/>
    </ligand>
</feature>
<accession>A0A831NZ21</accession>
<dbReference type="GO" id="GO:0003723">
    <property type="term" value="F:RNA binding"/>
    <property type="evidence" value="ECO:0007669"/>
    <property type="project" value="UniProtKB-UniRule"/>
</dbReference>
<dbReference type="InterPro" id="IPR001678">
    <property type="entry name" value="MeTrfase_RsmB-F_NOP2_dom"/>
</dbReference>
<evidence type="ECO:0000256" key="6">
    <source>
        <dbReference type="ARBA" id="ARBA00022552"/>
    </source>
</evidence>
<feature type="binding site" evidence="14">
    <location>
        <position position="309"/>
    </location>
    <ligand>
        <name>S-adenosyl-L-methionine</name>
        <dbReference type="ChEBI" id="CHEBI:59789"/>
    </ligand>
</feature>
<keyword evidence="9 14" id="KW-0949">S-adenosyl-L-methionine</keyword>
<evidence type="ECO:0000256" key="5">
    <source>
        <dbReference type="ARBA" id="ARBA00022490"/>
    </source>
</evidence>
<dbReference type="GO" id="GO:0005737">
    <property type="term" value="C:cytoplasm"/>
    <property type="evidence" value="ECO:0007669"/>
    <property type="project" value="UniProtKB-SubCell"/>
</dbReference>
<dbReference type="Proteomes" id="UP000885822">
    <property type="component" value="Unassembled WGS sequence"/>
</dbReference>
<protein>
    <recommendedName>
        <fullName evidence="4">16S rRNA (cytosine(967)-C(5))-methyltransferase</fullName>
        <ecNumber evidence="4">2.1.1.176</ecNumber>
    </recommendedName>
    <alternativeName>
        <fullName evidence="11">16S rRNA m5C967 methyltransferase</fullName>
    </alternativeName>
    <alternativeName>
        <fullName evidence="12">rRNA (cytosine-C(5)-)-methyltransferase RsmB</fullName>
    </alternativeName>
</protein>
<reference evidence="16" key="1">
    <citation type="journal article" date="2020" name="mSystems">
        <title>Genome- and Community-Level Interaction Insights into Carbon Utilization and Element Cycling Functions of Hydrothermarchaeota in Hydrothermal Sediment.</title>
        <authorList>
            <person name="Zhou Z."/>
            <person name="Liu Y."/>
            <person name="Xu W."/>
            <person name="Pan J."/>
            <person name="Luo Z.H."/>
            <person name="Li M."/>
        </authorList>
    </citation>
    <scope>NUCLEOTIDE SEQUENCE [LARGE SCALE GENOMIC DNA]</scope>
    <source>
        <strain evidence="16">HyVt-26</strain>
    </source>
</reference>
<evidence type="ECO:0000256" key="4">
    <source>
        <dbReference type="ARBA" id="ARBA00012140"/>
    </source>
</evidence>
<name>A0A831NZ21_9GAMM</name>
<evidence type="ECO:0000259" key="15">
    <source>
        <dbReference type="PROSITE" id="PS51686"/>
    </source>
</evidence>
<dbReference type="NCBIfam" id="TIGR00563">
    <property type="entry name" value="rsmB"/>
    <property type="match status" value="1"/>
</dbReference>
<dbReference type="InterPro" id="IPR029063">
    <property type="entry name" value="SAM-dependent_MTases_sf"/>
</dbReference>
<dbReference type="Pfam" id="PF01029">
    <property type="entry name" value="NusB"/>
    <property type="match status" value="1"/>
</dbReference>
<dbReference type="InterPro" id="IPR035926">
    <property type="entry name" value="NusB-like_sf"/>
</dbReference>
<feature type="domain" description="SAM-dependent MTase RsmB/NOP-type" evidence="15">
    <location>
        <begin position="196"/>
        <end position="465"/>
    </location>
</feature>
<keyword evidence="6" id="KW-0698">rRNA processing</keyword>
<dbReference type="AlphaFoldDB" id="A0A831NZ21"/>
<gene>
    <name evidence="16" type="primary">rsmB</name>
    <name evidence="16" type="ORF">ENG92_03740</name>
</gene>
<dbReference type="InterPro" id="IPR018314">
    <property type="entry name" value="RsmB/NOL1/NOP2-like_CS"/>
</dbReference>
<comment type="similarity">
    <text evidence="3 14">Belongs to the class I-like SAM-binding methyltransferase superfamily. RsmB/NOP family.</text>
</comment>
<organism evidence="16">
    <name type="scientific">Thiolapillus brandeum</name>
    <dbReference type="NCBI Taxonomy" id="1076588"/>
    <lineage>
        <taxon>Bacteria</taxon>
        <taxon>Pseudomonadati</taxon>
        <taxon>Pseudomonadota</taxon>
        <taxon>Gammaproteobacteria</taxon>
        <taxon>Chromatiales</taxon>
        <taxon>Sedimenticolaceae</taxon>
        <taxon>Thiolapillus</taxon>
    </lineage>
</organism>
<evidence type="ECO:0000256" key="14">
    <source>
        <dbReference type="PROSITE-ProRule" id="PRU01023"/>
    </source>
</evidence>
<keyword evidence="8 14" id="KW-0808">Transferase</keyword>
<sequence>MLRTSSILKTFRGCCLANPPGKPDQQKPGSGNSGAFLRSRVAVVLANVLHGQSLTEALRQPQQQVAERDRALLAELTYGVCREYFFLDALASLLFRQPMKKKDQDIHALVLSGLFQIMFTRIPIHAAIGETAGAARILKKPWAVAVVNGILRRFQREREQLTEQIEQQASVEVRFNQPAWFIDDLYKAWPRQAEAILEGLKLRPPFTLRVNLQRCELSEYASVLAAKGLLSRPVSGIASALVLEKPVSVSQLPGFDDGLVSVQDAGAQLAAFFLDAQPGMRVLDACAAPGGKTGHLLEHTSNLELVAVDVDEGRLARVAENMQRLGFGPQLVVADASRPAEEWSKGGFDRILVDAPCTATGVMRRHPDIKLLRKPRDVKALVQRQKQILAEQWQLLKPGGKMLYATCSLLPQENDEQIGTFIKEHADARIVMLAFQKGISTLHGLQLLPDTRETDGFYYALLEKQKV</sequence>
<dbReference type="PANTHER" id="PTHR22807">
    <property type="entry name" value="NOP2 YEAST -RELATED NOL1/NOP2/FMU SUN DOMAIN-CONTAINING"/>
    <property type="match status" value="1"/>
</dbReference>
<dbReference type="SUPFAM" id="SSF48013">
    <property type="entry name" value="NusB-like"/>
    <property type="match status" value="1"/>
</dbReference>
<dbReference type="PANTHER" id="PTHR22807:SF61">
    <property type="entry name" value="NOL1_NOP2_SUN FAMILY PROTEIN _ ANTITERMINATION NUSB DOMAIN-CONTAINING PROTEIN"/>
    <property type="match status" value="1"/>
</dbReference>
<keyword evidence="10 14" id="KW-0694">RNA-binding</keyword>
<comment type="catalytic activity">
    <reaction evidence="13">
        <text>cytidine(967) in 16S rRNA + S-adenosyl-L-methionine = 5-methylcytidine(967) in 16S rRNA + S-adenosyl-L-homocysteine + H(+)</text>
        <dbReference type="Rhea" id="RHEA:42748"/>
        <dbReference type="Rhea" id="RHEA-COMP:10219"/>
        <dbReference type="Rhea" id="RHEA-COMP:10220"/>
        <dbReference type="ChEBI" id="CHEBI:15378"/>
        <dbReference type="ChEBI" id="CHEBI:57856"/>
        <dbReference type="ChEBI" id="CHEBI:59789"/>
        <dbReference type="ChEBI" id="CHEBI:74483"/>
        <dbReference type="ChEBI" id="CHEBI:82748"/>
        <dbReference type="EC" id="2.1.1.176"/>
    </reaction>
</comment>
<evidence type="ECO:0000256" key="10">
    <source>
        <dbReference type="ARBA" id="ARBA00022884"/>
    </source>
</evidence>
<evidence type="ECO:0000256" key="2">
    <source>
        <dbReference type="ARBA" id="ARBA00004496"/>
    </source>
</evidence>
<dbReference type="InterPro" id="IPR054728">
    <property type="entry name" value="RsmB-like_ferredoxin"/>
</dbReference>
<dbReference type="EMBL" id="DRCV01000166">
    <property type="protein sequence ID" value="HDK38109.1"/>
    <property type="molecule type" value="Genomic_DNA"/>
</dbReference>
<dbReference type="EC" id="2.1.1.176" evidence="4"/>
<dbReference type="Gene3D" id="3.40.50.150">
    <property type="entry name" value="Vaccinia Virus protein VP39"/>
    <property type="match status" value="1"/>
</dbReference>
<evidence type="ECO:0000256" key="3">
    <source>
        <dbReference type="ARBA" id="ARBA00007494"/>
    </source>
</evidence>
<evidence type="ECO:0000256" key="7">
    <source>
        <dbReference type="ARBA" id="ARBA00022603"/>
    </source>
</evidence>
<dbReference type="PROSITE" id="PS51686">
    <property type="entry name" value="SAM_MT_RSMB_NOP"/>
    <property type="match status" value="1"/>
</dbReference>
<dbReference type="SUPFAM" id="SSF53335">
    <property type="entry name" value="S-adenosyl-L-methionine-dependent methyltransferases"/>
    <property type="match status" value="1"/>
</dbReference>
<feature type="binding site" evidence="14">
    <location>
        <begin position="286"/>
        <end position="292"/>
    </location>
    <ligand>
        <name>S-adenosyl-L-methionine</name>
        <dbReference type="ChEBI" id="CHEBI:59789"/>
    </ligand>
</feature>
<dbReference type="InterPro" id="IPR049560">
    <property type="entry name" value="MeTrfase_RsmB-F_NOP2_cat"/>
</dbReference>
<dbReference type="Pfam" id="PF01189">
    <property type="entry name" value="Methyltr_RsmB-F"/>
    <property type="match status" value="1"/>
</dbReference>
<evidence type="ECO:0000256" key="11">
    <source>
        <dbReference type="ARBA" id="ARBA00030399"/>
    </source>
</evidence>
<comment type="function">
    <text evidence="1">Specifically methylates the cytosine at position 967 (m5C967) of 16S rRNA.</text>
</comment>
<dbReference type="GO" id="GO:0008649">
    <property type="term" value="F:rRNA methyltransferase activity"/>
    <property type="evidence" value="ECO:0007669"/>
    <property type="project" value="InterPro"/>
</dbReference>
<dbReference type="GO" id="GO:0006355">
    <property type="term" value="P:regulation of DNA-templated transcription"/>
    <property type="evidence" value="ECO:0007669"/>
    <property type="project" value="InterPro"/>
</dbReference>
<evidence type="ECO:0000256" key="13">
    <source>
        <dbReference type="ARBA" id="ARBA00047283"/>
    </source>
</evidence>
<evidence type="ECO:0000313" key="16">
    <source>
        <dbReference type="EMBL" id="HDK38109.1"/>
    </source>
</evidence>